<gene>
    <name evidence="1" type="ORF">V6984_17335</name>
</gene>
<organism evidence="1 2">
    <name type="scientific">Kineothrix sedimenti</name>
    <dbReference type="NCBI Taxonomy" id="3123317"/>
    <lineage>
        <taxon>Bacteria</taxon>
        <taxon>Bacillati</taxon>
        <taxon>Bacillota</taxon>
        <taxon>Clostridia</taxon>
        <taxon>Lachnospirales</taxon>
        <taxon>Lachnospiraceae</taxon>
        <taxon>Kineothrix</taxon>
    </lineage>
</organism>
<evidence type="ECO:0000313" key="2">
    <source>
        <dbReference type="Proteomes" id="UP001451571"/>
    </source>
</evidence>
<proteinExistence type="predicted"/>
<sequence>MKKYERTSLVVNAEQYELNKGMEDGFELYTKVITNGWISSDNLIQITRPDGAIVCPFIQNRRGVIFIREGDYIITENDDERHVCGADKFDKRYKPVQG</sequence>
<accession>A0ABZ3ESS8</accession>
<evidence type="ECO:0000313" key="1">
    <source>
        <dbReference type="EMBL" id="XAH73251.1"/>
    </source>
</evidence>
<evidence type="ECO:0008006" key="3">
    <source>
        <dbReference type="Google" id="ProtNLM"/>
    </source>
</evidence>
<dbReference type="Proteomes" id="UP001451571">
    <property type="component" value="Chromosome"/>
</dbReference>
<keyword evidence="2" id="KW-1185">Reference proteome</keyword>
<dbReference type="RefSeq" id="WP_342756858.1">
    <property type="nucleotide sequence ID" value="NZ_CP146256.1"/>
</dbReference>
<name>A0ABZ3ESS8_9FIRM</name>
<reference evidence="1 2" key="1">
    <citation type="submission" date="2024-02" db="EMBL/GenBank/DDBJ databases">
        <title>Bacterial strain from lacustrine sediment.</title>
        <authorList>
            <person name="Petit C."/>
            <person name="Fadhlaoui K."/>
        </authorList>
    </citation>
    <scope>NUCLEOTIDE SEQUENCE [LARGE SCALE GENOMIC DNA]</scope>
    <source>
        <strain evidence="1 2">IPX-CK</strain>
    </source>
</reference>
<dbReference type="EMBL" id="CP146256">
    <property type="protein sequence ID" value="XAH73251.1"/>
    <property type="molecule type" value="Genomic_DNA"/>
</dbReference>
<protein>
    <recommendedName>
        <fullName evidence="3">Phage protein</fullName>
    </recommendedName>
</protein>